<evidence type="ECO:0000256" key="4">
    <source>
        <dbReference type="ARBA" id="ARBA00022475"/>
    </source>
</evidence>
<evidence type="ECO:0000256" key="9">
    <source>
        <dbReference type="RuleBase" id="RU363032"/>
    </source>
</evidence>
<name>A0AAP3AIU9_MICLU</name>
<feature type="transmembrane region" description="Helical" evidence="9">
    <location>
        <begin position="395"/>
        <end position="415"/>
    </location>
</feature>
<evidence type="ECO:0000256" key="3">
    <source>
        <dbReference type="ARBA" id="ARBA00022448"/>
    </source>
</evidence>
<keyword evidence="8 9" id="KW-0472">Membrane</keyword>
<evidence type="ECO:0000313" key="14">
    <source>
        <dbReference type="Proteomes" id="UP001205867"/>
    </source>
</evidence>
<evidence type="ECO:0000256" key="6">
    <source>
        <dbReference type="ARBA" id="ARBA00022692"/>
    </source>
</evidence>
<evidence type="ECO:0000256" key="11">
    <source>
        <dbReference type="SAM" id="MobiDB-lite"/>
    </source>
</evidence>
<dbReference type="GO" id="GO:0015423">
    <property type="term" value="F:ABC-type maltose transporter activity"/>
    <property type="evidence" value="ECO:0007669"/>
    <property type="project" value="TreeGrafter"/>
</dbReference>
<comment type="caution">
    <text evidence="13">The sequence shown here is derived from an EMBL/GenBank/DDBJ whole genome shotgun (WGS) entry which is preliminary data.</text>
</comment>
<keyword evidence="4 10" id="KW-1003">Cell membrane</keyword>
<keyword evidence="3 9" id="KW-0813">Transport</keyword>
<accession>A0AAP3AIU9</accession>
<keyword evidence="5 10" id="KW-0762">Sugar transport</keyword>
<evidence type="ECO:0000256" key="5">
    <source>
        <dbReference type="ARBA" id="ARBA00022597"/>
    </source>
</evidence>
<dbReference type="CDD" id="cd06261">
    <property type="entry name" value="TM_PBP2"/>
    <property type="match status" value="1"/>
</dbReference>
<feature type="transmembrane region" description="Helical" evidence="9">
    <location>
        <begin position="347"/>
        <end position="370"/>
    </location>
</feature>
<dbReference type="Gene3D" id="1.10.3720.10">
    <property type="entry name" value="MetI-like"/>
    <property type="match status" value="1"/>
</dbReference>
<comment type="similarity">
    <text evidence="2 10">Belongs to the binding-protein-dependent transport system permease family. MalFG subfamily.</text>
</comment>
<dbReference type="Pfam" id="PF00528">
    <property type="entry name" value="BPD_transp_1"/>
    <property type="match status" value="1"/>
</dbReference>
<keyword evidence="6 9" id="KW-0812">Transmembrane</keyword>
<feature type="transmembrane region" description="Helical" evidence="9">
    <location>
        <begin position="101"/>
        <end position="122"/>
    </location>
</feature>
<evidence type="ECO:0000256" key="8">
    <source>
        <dbReference type="ARBA" id="ARBA00023136"/>
    </source>
</evidence>
<dbReference type="Pfam" id="PF16296">
    <property type="entry name" value="TM_PBP2_N"/>
    <property type="match status" value="1"/>
</dbReference>
<dbReference type="InterPro" id="IPR032550">
    <property type="entry name" value="TM_PBP2_N"/>
</dbReference>
<feature type="transmembrane region" description="Helical" evidence="9">
    <location>
        <begin position="448"/>
        <end position="467"/>
    </location>
</feature>
<evidence type="ECO:0000256" key="2">
    <source>
        <dbReference type="ARBA" id="ARBA00009047"/>
    </source>
</evidence>
<gene>
    <name evidence="13" type="ORF">M3A82_012050</name>
</gene>
<reference evidence="13" key="1">
    <citation type="submission" date="2023-06" db="EMBL/GenBank/DDBJ databases">
        <title>lsaBGC provides a comprehensive framework for evolutionary analysis of biosynthetic gene clusters within focal taxa.</title>
        <authorList>
            <person name="Salamzade R."/>
            <person name="Sandstrom S."/>
            <person name="Kalan L.R."/>
        </authorList>
    </citation>
    <scope>NUCLEOTIDE SEQUENCE</scope>
    <source>
        <strain evidence="13">P3-SID899</strain>
    </source>
</reference>
<dbReference type="PROSITE" id="PS50928">
    <property type="entry name" value="ABC_TM1"/>
    <property type="match status" value="1"/>
</dbReference>
<dbReference type="Gene3D" id="1.20.58.370">
    <property type="entry name" value="MalF N-terminal region-like"/>
    <property type="match status" value="1"/>
</dbReference>
<dbReference type="RefSeq" id="WP_065572690.1">
    <property type="nucleotide sequence ID" value="NZ_MAYP01000004.1"/>
</dbReference>
<evidence type="ECO:0000256" key="7">
    <source>
        <dbReference type="ARBA" id="ARBA00022989"/>
    </source>
</evidence>
<evidence type="ECO:0000259" key="12">
    <source>
        <dbReference type="PROSITE" id="PS50928"/>
    </source>
</evidence>
<dbReference type="SUPFAM" id="SSF160964">
    <property type="entry name" value="MalF N-terminal region-like"/>
    <property type="match status" value="1"/>
</dbReference>
<feature type="transmembrane region" description="Helical" evidence="9">
    <location>
        <begin position="313"/>
        <end position="335"/>
    </location>
</feature>
<comment type="subcellular location">
    <subcellularLocation>
        <location evidence="1 9">Cell membrane</location>
        <topology evidence="1 9">Multi-pass membrane protein</topology>
    </subcellularLocation>
</comment>
<keyword evidence="7 9" id="KW-1133">Transmembrane helix</keyword>
<feature type="transmembrane region" description="Helical" evidence="9">
    <location>
        <begin position="512"/>
        <end position="534"/>
    </location>
</feature>
<dbReference type="GO" id="GO:0042956">
    <property type="term" value="P:maltodextrin transmembrane transport"/>
    <property type="evidence" value="ECO:0007669"/>
    <property type="project" value="TreeGrafter"/>
</dbReference>
<dbReference type="PANTHER" id="PTHR47314">
    <property type="entry name" value="MALTOSE/MALTODEXTRIN TRANSPORT SYSTEM PERMEASE PROTEIN MALF"/>
    <property type="match status" value="1"/>
</dbReference>
<dbReference type="SUPFAM" id="SSF161098">
    <property type="entry name" value="MetI-like"/>
    <property type="match status" value="1"/>
</dbReference>
<evidence type="ECO:0000313" key="13">
    <source>
        <dbReference type="EMBL" id="MCV7630057.1"/>
    </source>
</evidence>
<dbReference type="Gene3D" id="3.10.650.10">
    <property type="entry name" value="MalF N-terminal region-like"/>
    <property type="match status" value="1"/>
</dbReference>
<organism evidence="13 14">
    <name type="scientific">Micrococcus luteus</name>
    <name type="common">Micrococcus lysodeikticus</name>
    <dbReference type="NCBI Taxonomy" id="1270"/>
    <lineage>
        <taxon>Bacteria</taxon>
        <taxon>Bacillati</taxon>
        <taxon>Actinomycetota</taxon>
        <taxon>Actinomycetes</taxon>
        <taxon>Micrococcales</taxon>
        <taxon>Micrococcaceae</taxon>
        <taxon>Micrococcus</taxon>
    </lineage>
</organism>
<evidence type="ECO:0000256" key="10">
    <source>
        <dbReference type="RuleBase" id="RU367050"/>
    </source>
</evidence>
<dbReference type="InterPro" id="IPR000515">
    <property type="entry name" value="MetI-like"/>
</dbReference>
<comment type="function">
    <text evidence="10">Part of the ABC transporter complex MalEFGK involved in maltose/maltodextrin import. Probably responsible for the translocation of the substrate across the membrane.</text>
</comment>
<dbReference type="EMBL" id="JALXKZ020000060">
    <property type="protein sequence ID" value="MCV7630057.1"/>
    <property type="molecule type" value="Genomic_DNA"/>
</dbReference>
<dbReference type="PANTHER" id="PTHR47314:SF1">
    <property type="entry name" value="MALTOSE_MALTODEXTRIN TRANSPORT SYSTEM PERMEASE PROTEIN MALF"/>
    <property type="match status" value="1"/>
</dbReference>
<dbReference type="GO" id="GO:1990060">
    <property type="term" value="C:maltose transport complex"/>
    <property type="evidence" value="ECO:0007669"/>
    <property type="project" value="TreeGrafter"/>
</dbReference>
<dbReference type="Proteomes" id="UP001205867">
    <property type="component" value="Unassembled WGS sequence"/>
</dbReference>
<dbReference type="AlphaFoldDB" id="A0AAP3AIU9"/>
<dbReference type="InterPro" id="IPR035906">
    <property type="entry name" value="MetI-like_sf"/>
</dbReference>
<sequence>MSPSSTASDRSDAATAALDDAARRTGPGRRRRADARGTEGLGGTLAKIVLLGLVDAFAAFLLFQLAAAGDWVVFALTLAVTIGINWIYLRRGGLPAKYLAPGLFFLMLFQVFVVVYSSYVAFTNYGAGHNSDKAAAIEIIQRSSSIRVPDSPVYDITVLEEGGDLYLLTLRDGEPVLGGADQALEPVEAQIQDGEPVGVEGYTTLRFGDLLQRQDQVTRLKVPLSDDAADGTLETRDGSRGYVYAPRLEYDEARDTFTDLESGVEYRDNGEGQFQADDGSTLQTGWRVFVGLDNFTRAFTDPELRDPLLRVTVWTFAFAFLSVATTFAVGLLLAIAFNRSDMRGKKVYRVMMILPYAFPAFLSGLVWAGLLNPEFGFVNTVFFGGADIPWLTDPWLARLSVLVVNLWLGFPYMFLVTTGALQSLPEDVDEAARMDGAGPWRIFRSIKLPLLLVSVAPLLISSFAFNFNNFNIIYMLTGGGPRFPDAGSNIGATDLLITVVYKTAFSGVGRDYGLASALSIVIFLIVATISAISFRQTKALEEIDK</sequence>
<feature type="transmembrane region" description="Helical" evidence="9">
    <location>
        <begin position="71"/>
        <end position="89"/>
    </location>
</feature>
<feature type="compositionally biased region" description="Low complexity" evidence="11">
    <location>
        <begin position="1"/>
        <end position="19"/>
    </location>
</feature>
<feature type="transmembrane region" description="Helical" evidence="9">
    <location>
        <begin position="40"/>
        <end position="65"/>
    </location>
</feature>
<proteinExistence type="inferred from homology"/>
<protein>
    <recommendedName>
        <fullName evidence="10">Maltose/maltodextrin transport system permease protein</fullName>
    </recommendedName>
</protein>
<feature type="region of interest" description="Disordered" evidence="11">
    <location>
        <begin position="1"/>
        <end position="36"/>
    </location>
</feature>
<feature type="domain" description="ABC transmembrane type-1" evidence="12">
    <location>
        <begin position="312"/>
        <end position="533"/>
    </location>
</feature>
<evidence type="ECO:0000256" key="1">
    <source>
        <dbReference type="ARBA" id="ARBA00004651"/>
    </source>
</evidence>
<dbReference type="InterPro" id="IPR035277">
    <property type="entry name" value="MalF_N"/>
</dbReference>